<dbReference type="AlphaFoldDB" id="A0A397UNW7"/>
<keyword evidence="2" id="KW-1185">Reference proteome</keyword>
<sequence length="283" mass="33047">MTKCKKYTITLISHGHLAEDLHFGPFCHNWWILRLSKKINNPCFLYPIHIQSKLLVTLNEHNYIIKVGQLESELGPHPSYICKQHSIFYQEVEFNESKITIYTEGNKLFELDNQYVQNLNQYIHVPTCSLTDWTNEHLMTLKAYIMSDRENRAWESLLRHVGCVEITLFEKNESEFSFWSRLTNPNADKASLMILYTFGFLNSIPKHFKNNTQTFWQCFKNSLEVNTCGNNGKYRILSVIANAFSYKEINKNLKVSNDAIIATRKYAHVCGPRGRIKNKPVIT</sequence>
<dbReference type="Proteomes" id="UP000266673">
    <property type="component" value="Unassembled WGS sequence"/>
</dbReference>
<organism evidence="1 2">
    <name type="scientific">Gigaspora rosea</name>
    <dbReference type="NCBI Taxonomy" id="44941"/>
    <lineage>
        <taxon>Eukaryota</taxon>
        <taxon>Fungi</taxon>
        <taxon>Fungi incertae sedis</taxon>
        <taxon>Mucoromycota</taxon>
        <taxon>Glomeromycotina</taxon>
        <taxon>Glomeromycetes</taxon>
        <taxon>Diversisporales</taxon>
        <taxon>Gigasporaceae</taxon>
        <taxon>Gigaspora</taxon>
    </lineage>
</organism>
<protein>
    <submittedName>
        <fullName evidence="1">Uncharacterized protein</fullName>
    </submittedName>
</protein>
<evidence type="ECO:0000313" key="2">
    <source>
        <dbReference type="Proteomes" id="UP000266673"/>
    </source>
</evidence>
<dbReference type="EMBL" id="QKWP01001191">
    <property type="protein sequence ID" value="RIB10958.1"/>
    <property type="molecule type" value="Genomic_DNA"/>
</dbReference>
<accession>A0A397UNW7</accession>
<gene>
    <name evidence="1" type="ORF">C2G38_2204738</name>
</gene>
<reference evidence="1 2" key="1">
    <citation type="submission" date="2018-06" db="EMBL/GenBank/DDBJ databases">
        <title>Comparative genomics reveals the genomic features of Rhizophagus irregularis, R. cerebriforme, R. diaphanum and Gigaspora rosea, and their symbiotic lifestyle signature.</title>
        <authorList>
            <person name="Morin E."/>
            <person name="San Clemente H."/>
            <person name="Chen E.C.H."/>
            <person name="De La Providencia I."/>
            <person name="Hainaut M."/>
            <person name="Kuo A."/>
            <person name="Kohler A."/>
            <person name="Murat C."/>
            <person name="Tang N."/>
            <person name="Roy S."/>
            <person name="Loubradou J."/>
            <person name="Henrissat B."/>
            <person name="Grigoriev I.V."/>
            <person name="Corradi N."/>
            <person name="Roux C."/>
            <person name="Martin F.M."/>
        </authorList>
    </citation>
    <scope>NUCLEOTIDE SEQUENCE [LARGE SCALE GENOMIC DNA]</scope>
    <source>
        <strain evidence="1 2">DAOM 194757</strain>
    </source>
</reference>
<proteinExistence type="predicted"/>
<comment type="caution">
    <text evidence="1">The sequence shown here is derived from an EMBL/GenBank/DDBJ whole genome shotgun (WGS) entry which is preliminary data.</text>
</comment>
<evidence type="ECO:0000313" key="1">
    <source>
        <dbReference type="EMBL" id="RIB10958.1"/>
    </source>
</evidence>
<name>A0A397UNW7_9GLOM</name>
<dbReference type="OrthoDB" id="2419736at2759"/>